<organism evidence="1 2">
    <name type="scientific">Paenibacillus aurantiacus</name>
    <dbReference type="NCBI Taxonomy" id="1936118"/>
    <lineage>
        <taxon>Bacteria</taxon>
        <taxon>Bacillati</taxon>
        <taxon>Bacillota</taxon>
        <taxon>Bacilli</taxon>
        <taxon>Bacillales</taxon>
        <taxon>Paenibacillaceae</taxon>
        <taxon>Paenibacillus</taxon>
    </lineage>
</organism>
<gene>
    <name evidence="1" type="ORF">ACFFSY_13830</name>
</gene>
<accession>A0ABV5KS05</accession>
<dbReference type="InterPro" id="IPR022555">
    <property type="entry name" value="DUF2577"/>
</dbReference>
<comment type="caution">
    <text evidence="1">The sequence shown here is derived from an EMBL/GenBank/DDBJ whole genome shotgun (WGS) entry which is preliminary data.</text>
</comment>
<proteinExistence type="predicted"/>
<keyword evidence="2" id="KW-1185">Reference proteome</keyword>
<dbReference type="EMBL" id="JBHMDO010000022">
    <property type="protein sequence ID" value="MFB9327003.1"/>
    <property type="molecule type" value="Genomic_DNA"/>
</dbReference>
<name>A0ABV5KS05_9BACL</name>
<dbReference type="Pfam" id="PF10844">
    <property type="entry name" value="DUF2577"/>
    <property type="match status" value="1"/>
</dbReference>
<protein>
    <submittedName>
        <fullName evidence="1">DUF2577 family protein</fullName>
    </submittedName>
</protein>
<reference evidence="1 2" key="1">
    <citation type="submission" date="2024-09" db="EMBL/GenBank/DDBJ databases">
        <authorList>
            <person name="Sun Q."/>
            <person name="Mori K."/>
        </authorList>
    </citation>
    <scope>NUCLEOTIDE SEQUENCE [LARGE SCALE GENOMIC DNA]</scope>
    <source>
        <strain evidence="1 2">TISTR 2452</strain>
    </source>
</reference>
<evidence type="ECO:0000313" key="2">
    <source>
        <dbReference type="Proteomes" id="UP001589747"/>
    </source>
</evidence>
<sequence>MKDGFVELAKMFRERDNPKLITVGLATVISPLPALQLQFGEAIILEREDLVIAAHLAASAALAVGDQVIVIPTTDMQKFVAIDKVGEL</sequence>
<evidence type="ECO:0000313" key="1">
    <source>
        <dbReference type="EMBL" id="MFB9327003.1"/>
    </source>
</evidence>
<dbReference type="RefSeq" id="WP_377494819.1">
    <property type="nucleotide sequence ID" value="NZ_JBHMDO010000022.1"/>
</dbReference>
<dbReference type="Proteomes" id="UP001589747">
    <property type="component" value="Unassembled WGS sequence"/>
</dbReference>